<evidence type="ECO:0000313" key="2">
    <source>
        <dbReference type="EMBL" id="GFY43872.1"/>
    </source>
</evidence>
<proteinExistence type="predicted"/>
<sequence>MQTDIIDRDEEKGDNPEEATLLRWVDRRKQCLLQILQGTCPTGKHPRGTHGPARRPDIRRDSEHGGQLVRYFPGRDNGGAGLGHGQGKREREWDE</sequence>
<feature type="region of interest" description="Disordered" evidence="1">
    <location>
        <begin position="39"/>
        <end position="95"/>
    </location>
</feature>
<evidence type="ECO:0000256" key="1">
    <source>
        <dbReference type="SAM" id="MobiDB-lite"/>
    </source>
</evidence>
<dbReference type="Proteomes" id="UP000886998">
    <property type="component" value="Unassembled WGS sequence"/>
</dbReference>
<keyword evidence="4" id="KW-1185">Reference proteome</keyword>
<feature type="compositionally biased region" description="Basic and acidic residues" evidence="1">
    <location>
        <begin position="54"/>
        <end position="64"/>
    </location>
</feature>
<feature type="compositionally biased region" description="Gly residues" evidence="1">
    <location>
        <begin position="76"/>
        <end position="85"/>
    </location>
</feature>
<evidence type="ECO:0000313" key="3">
    <source>
        <dbReference type="EMBL" id="GFY68739.1"/>
    </source>
</evidence>
<dbReference type="OrthoDB" id="6444428at2759"/>
<comment type="caution">
    <text evidence="2">The sequence shown here is derived from an EMBL/GenBank/DDBJ whole genome shotgun (WGS) entry which is preliminary data.</text>
</comment>
<dbReference type="EMBL" id="BMAV01017230">
    <property type="protein sequence ID" value="GFY68739.1"/>
    <property type="molecule type" value="Genomic_DNA"/>
</dbReference>
<name>A0A8X6X0C8_9ARAC</name>
<reference evidence="2" key="1">
    <citation type="submission" date="2020-08" db="EMBL/GenBank/DDBJ databases">
        <title>Multicomponent nature underlies the extraordinary mechanical properties of spider dragline silk.</title>
        <authorList>
            <person name="Kono N."/>
            <person name="Nakamura H."/>
            <person name="Mori M."/>
            <person name="Yoshida Y."/>
            <person name="Ohtoshi R."/>
            <person name="Malay A.D."/>
            <person name="Moran D.A.P."/>
            <person name="Tomita M."/>
            <person name="Numata K."/>
            <person name="Arakawa K."/>
        </authorList>
    </citation>
    <scope>NUCLEOTIDE SEQUENCE</scope>
</reference>
<organism evidence="2 4">
    <name type="scientific">Trichonephila inaurata madagascariensis</name>
    <dbReference type="NCBI Taxonomy" id="2747483"/>
    <lineage>
        <taxon>Eukaryota</taxon>
        <taxon>Metazoa</taxon>
        <taxon>Ecdysozoa</taxon>
        <taxon>Arthropoda</taxon>
        <taxon>Chelicerata</taxon>
        <taxon>Arachnida</taxon>
        <taxon>Araneae</taxon>
        <taxon>Araneomorphae</taxon>
        <taxon>Entelegynae</taxon>
        <taxon>Araneoidea</taxon>
        <taxon>Nephilidae</taxon>
        <taxon>Trichonephila</taxon>
        <taxon>Trichonephila inaurata</taxon>
    </lineage>
</organism>
<evidence type="ECO:0000313" key="4">
    <source>
        <dbReference type="Proteomes" id="UP000886998"/>
    </source>
</evidence>
<dbReference type="EMBL" id="BMAV01003902">
    <property type="protein sequence ID" value="GFY43872.1"/>
    <property type="molecule type" value="Genomic_DNA"/>
</dbReference>
<dbReference type="AlphaFoldDB" id="A0A8X6X0C8"/>
<accession>A0A8X6X0C8</accession>
<protein>
    <submittedName>
        <fullName evidence="2">Uncharacterized protein</fullName>
    </submittedName>
</protein>
<gene>
    <name evidence="2" type="ORF">TNIN_252131</name>
    <name evidence="3" type="ORF">TNIN_450211</name>
</gene>